<gene>
    <name evidence="2" type="ORF">WMSIL1_LOCUS13973</name>
</gene>
<feature type="coiled-coil region" evidence="1">
    <location>
        <begin position="3"/>
        <end position="72"/>
    </location>
</feature>
<feature type="non-terminal residue" evidence="2">
    <location>
        <position position="1"/>
    </location>
</feature>
<protein>
    <submittedName>
        <fullName evidence="2">Uncharacterized protein</fullName>
    </submittedName>
</protein>
<sequence length="124" mass="14256">EQIERLTRELEEVKKARIDAENRNKELLDNVSDVNNQLSALKKLKEESDNKVADLKAKNESLSSELVKLSNGVSLNLAKQRENNLTECLNRRHAMAEEVLQENLEISQRKIANKESELMSLRKD</sequence>
<reference evidence="2 3" key="1">
    <citation type="submission" date="2019-07" db="EMBL/GenBank/DDBJ databases">
        <authorList>
            <person name="Jastrzebski P J."/>
            <person name="Paukszto L."/>
            <person name="Jastrzebski P J."/>
        </authorList>
    </citation>
    <scope>NUCLEOTIDE SEQUENCE [LARGE SCALE GENOMIC DNA]</scope>
    <source>
        <strain evidence="2 3">WMS-il1</strain>
    </source>
</reference>
<feature type="non-terminal residue" evidence="2">
    <location>
        <position position="124"/>
    </location>
</feature>
<evidence type="ECO:0000256" key="1">
    <source>
        <dbReference type="SAM" id="Coils"/>
    </source>
</evidence>
<organism evidence="2 3">
    <name type="scientific">Hymenolepis diminuta</name>
    <name type="common">Rat tapeworm</name>
    <dbReference type="NCBI Taxonomy" id="6216"/>
    <lineage>
        <taxon>Eukaryota</taxon>
        <taxon>Metazoa</taxon>
        <taxon>Spiralia</taxon>
        <taxon>Lophotrochozoa</taxon>
        <taxon>Platyhelminthes</taxon>
        <taxon>Cestoda</taxon>
        <taxon>Eucestoda</taxon>
        <taxon>Cyclophyllidea</taxon>
        <taxon>Hymenolepididae</taxon>
        <taxon>Hymenolepis</taxon>
    </lineage>
</organism>
<evidence type="ECO:0000313" key="3">
    <source>
        <dbReference type="Proteomes" id="UP000321570"/>
    </source>
</evidence>
<name>A0A564Z9T0_HYMDI</name>
<dbReference type="Proteomes" id="UP000321570">
    <property type="component" value="Unassembled WGS sequence"/>
</dbReference>
<dbReference type="AlphaFoldDB" id="A0A564Z9T0"/>
<dbReference type="EMBL" id="CABIJS010000701">
    <property type="protein sequence ID" value="VUZ56257.1"/>
    <property type="molecule type" value="Genomic_DNA"/>
</dbReference>
<proteinExistence type="predicted"/>
<keyword evidence="1" id="KW-0175">Coiled coil</keyword>
<keyword evidence="3" id="KW-1185">Reference proteome</keyword>
<feature type="coiled-coil region" evidence="1">
    <location>
        <begin position="97"/>
        <end position="124"/>
    </location>
</feature>
<accession>A0A564Z9T0</accession>
<evidence type="ECO:0000313" key="2">
    <source>
        <dbReference type="EMBL" id="VUZ56257.1"/>
    </source>
</evidence>